<evidence type="ECO:0000313" key="1">
    <source>
        <dbReference type="EMBL" id="SHL10834.1"/>
    </source>
</evidence>
<keyword evidence="2" id="KW-1185">Reference proteome</keyword>
<dbReference type="Proteomes" id="UP000184420">
    <property type="component" value="Unassembled WGS sequence"/>
</dbReference>
<name>A0A1M6XXV6_9BACT</name>
<proteinExistence type="predicted"/>
<reference evidence="1 2" key="1">
    <citation type="submission" date="2016-11" db="EMBL/GenBank/DDBJ databases">
        <authorList>
            <person name="Jaros S."/>
            <person name="Januszkiewicz K."/>
            <person name="Wedrychowicz H."/>
        </authorList>
    </citation>
    <scope>NUCLEOTIDE SEQUENCE [LARGE SCALE GENOMIC DNA]</scope>
    <source>
        <strain evidence="1 2">DSM 27406</strain>
    </source>
</reference>
<dbReference type="RefSeq" id="WP_143159835.1">
    <property type="nucleotide sequence ID" value="NZ_FRBL01000002.1"/>
</dbReference>
<dbReference type="AlphaFoldDB" id="A0A1M6XXV6"/>
<protein>
    <submittedName>
        <fullName evidence="1">Uncharacterized protein</fullName>
    </submittedName>
</protein>
<dbReference type="OrthoDB" id="674774at2"/>
<gene>
    <name evidence="1" type="ORF">SAMN05444266_10268</name>
</gene>
<accession>A0A1M6XXV6</accession>
<sequence>MAFILGKNWNQQKISYWEGRHKIEISTLNEISHVLQVPVWIFQIPENIFNGIVLQIQKPIILDDYFYMQKIVELYERLLQSERERYALLEAVEWVKCATSSSESKESTNQSFDF</sequence>
<evidence type="ECO:0000313" key="2">
    <source>
        <dbReference type="Proteomes" id="UP000184420"/>
    </source>
</evidence>
<organism evidence="1 2">
    <name type="scientific">Chitinophaga jiangningensis</name>
    <dbReference type="NCBI Taxonomy" id="1419482"/>
    <lineage>
        <taxon>Bacteria</taxon>
        <taxon>Pseudomonadati</taxon>
        <taxon>Bacteroidota</taxon>
        <taxon>Chitinophagia</taxon>
        <taxon>Chitinophagales</taxon>
        <taxon>Chitinophagaceae</taxon>
        <taxon>Chitinophaga</taxon>
    </lineage>
</organism>
<dbReference type="STRING" id="1419482.SAMN05444266_10268"/>
<dbReference type="EMBL" id="FRBL01000002">
    <property type="protein sequence ID" value="SHL10834.1"/>
    <property type="molecule type" value="Genomic_DNA"/>
</dbReference>